<evidence type="ECO:0000259" key="3">
    <source>
        <dbReference type="PROSITE" id="PS51830"/>
    </source>
</evidence>
<dbReference type="Pfam" id="PF13553">
    <property type="entry name" value="FIIND"/>
    <property type="match status" value="1"/>
</dbReference>
<proteinExistence type="predicted"/>
<evidence type="ECO:0000256" key="2">
    <source>
        <dbReference type="ARBA" id="ARBA00022490"/>
    </source>
</evidence>
<dbReference type="AlphaFoldDB" id="A0AAD8YWP0"/>
<dbReference type="GO" id="GO:0005829">
    <property type="term" value="C:cytosol"/>
    <property type="evidence" value="ECO:0007669"/>
    <property type="project" value="UniProtKB-SubCell"/>
</dbReference>
<evidence type="ECO:0000313" key="4">
    <source>
        <dbReference type="EMBL" id="KAK1788377.1"/>
    </source>
</evidence>
<protein>
    <recommendedName>
        <fullName evidence="3">FIIND domain-containing protein</fullName>
    </recommendedName>
</protein>
<reference evidence="4" key="1">
    <citation type="submission" date="2023-03" db="EMBL/GenBank/DDBJ databases">
        <title>Electrophorus voltai genome.</title>
        <authorList>
            <person name="Bian C."/>
        </authorList>
    </citation>
    <scope>NUCLEOTIDE SEQUENCE</scope>
    <source>
        <strain evidence="4">CB-2022</strain>
        <tissue evidence="4">Muscle</tissue>
    </source>
</reference>
<comment type="caution">
    <text evidence="4">The sequence shown here is derived from an EMBL/GenBank/DDBJ whole genome shotgun (WGS) entry which is preliminary data.</text>
</comment>
<dbReference type="Proteomes" id="UP001239994">
    <property type="component" value="Unassembled WGS sequence"/>
</dbReference>
<feature type="domain" description="FIIND" evidence="3">
    <location>
        <begin position="1"/>
        <end position="74"/>
    </location>
</feature>
<dbReference type="EMBL" id="JAROKS010000023">
    <property type="protein sequence ID" value="KAK1788377.1"/>
    <property type="molecule type" value="Genomic_DNA"/>
</dbReference>
<organism evidence="4 5">
    <name type="scientific">Electrophorus voltai</name>
    <dbReference type="NCBI Taxonomy" id="2609070"/>
    <lineage>
        <taxon>Eukaryota</taxon>
        <taxon>Metazoa</taxon>
        <taxon>Chordata</taxon>
        <taxon>Craniata</taxon>
        <taxon>Vertebrata</taxon>
        <taxon>Euteleostomi</taxon>
        <taxon>Actinopterygii</taxon>
        <taxon>Neopterygii</taxon>
        <taxon>Teleostei</taxon>
        <taxon>Ostariophysi</taxon>
        <taxon>Gymnotiformes</taxon>
        <taxon>Gymnotoidei</taxon>
        <taxon>Gymnotidae</taxon>
        <taxon>Electrophorus</taxon>
    </lineage>
</organism>
<gene>
    <name evidence="4" type="ORF">P4O66_015985</name>
</gene>
<name>A0AAD8YWP0_9TELE</name>
<evidence type="ECO:0000313" key="5">
    <source>
        <dbReference type="Proteomes" id="UP001239994"/>
    </source>
</evidence>
<keyword evidence="5" id="KW-1185">Reference proteome</keyword>
<evidence type="ECO:0000256" key="1">
    <source>
        <dbReference type="ARBA" id="ARBA00004514"/>
    </source>
</evidence>
<comment type="subcellular location">
    <subcellularLocation>
        <location evidence="1">Cytoplasm</location>
        <location evidence="1">Cytosol</location>
    </subcellularLocation>
</comment>
<sequence>MKEIHLEGMPTSTYSFLCPHAGQFQCKITNIVFEMEGKGEVLYRIVSWDTRLLDGLGHMQPAGPLYEIDCCEEENQMELTVANFINKVKKKHKGSTYFETSSRCQADSCRKYKVSCDPYVPQPKHAVFDCHYGPNHHPTFVVFSEAEDITVSVLDEDGMEVWEPHQVF</sequence>
<accession>A0AAD8YWP0</accession>
<dbReference type="Pfam" id="PF23679">
    <property type="entry name" value="UPA-FIIND"/>
    <property type="match status" value="1"/>
</dbReference>
<dbReference type="InterPro" id="IPR025307">
    <property type="entry name" value="FIIND_dom"/>
</dbReference>
<keyword evidence="2" id="KW-0963">Cytoplasm</keyword>
<dbReference type="PROSITE" id="PS51830">
    <property type="entry name" value="FIIND"/>
    <property type="match status" value="1"/>
</dbReference>